<proteinExistence type="predicted"/>
<dbReference type="PANTHER" id="PTHR47481">
    <property type="match status" value="1"/>
</dbReference>
<protein>
    <submittedName>
        <fullName evidence="1">Integrase core domain containing protein</fullName>
    </submittedName>
</protein>
<name>A0A5A7UCB8_CUCMM</name>
<dbReference type="EMBL" id="SSTE01009356">
    <property type="protein sequence ID" value="KAA0053513.1"/>
    <property type="molecule type" value="Genomic_DNA"/>
</dbReference>
<sequence length="155" mass="17786">MTCSEIVASNSTSTLTKEVINPAFEAWLVVDQLLLRWMYNSMTPKIVTQLMRLEHSKDLWNPIQELFEIQSRVKEEYPRPTFQQTWKGNNSMTEYLRLMKLHSNNLAQACSPFLTRALISQVLLGLDLKTQCSCSNTSRKTKAIMVAKANIIAFI</sequence>
<dbReference type="PANTHER" id="PTHR47481:SF34">
    <property type="entry name" value="CCHC-TYPE DOMAIN-CONTAINING PROTEIN"/>
    <property type="match status" value="1"/>
</dbReference>
<evidence type="ECO:0000313" key="2">
    <source>
        <dbReference type="Proteomes" id="UP000321393"/>
    </source>
</evidence>
<dbReference type="AlphaFoldDB" id="A0A5A7UCB8"/>
<evidence type="ECO:0000313" key="1">
    <source>
        <dbReference type="EMBL" id="KAA0053513.1"/>
    </source>
</evidence>
<dbReference type="OrthoDB" id="1845088at2759"/>
<reference evidence="1 2" key="1">
    <citation type="submission" date="2019-08" db="EMBL/GenBank/DDBJ databases">
        <title>Draft genome sequences of two oriental melons (Cucumis melo L. var makuwa).</title>
        <authorList>
            <person name="Kwon S.-Y."/>
        </authorList>
    </citation>
    <scope>NUCLEOTIDE SEQUENCE [LARGE SCALE GENOMIC DNA]</scope>
    <source>
        <strain evidence="2">cv. SW 3</strain>
        <tissue evidence="1">Leaf</tissue>
    </source>
</reference>
<gene>
    <name evidence="1" type="ORF">E6C27_scaffold190G00710</name>
</gene>
<dbReference type="Proteomes" id="UP000321393">
    <property type="component" value="Unassembled WGS sequence"/>
</dbReference>
<comment type="caution">
    <text evidence="1">The sequence shown here is derived from an EMBL/GenBank/DDBJ whole genome shotgun (WGS) entry which is preliminary data.</text>
</comment>
<organism evidence="1 2">
    <name type="scientific">Cucumis melo var. makuwa</name>
    <name type="common">Oriental melon</name>
    <dbReference type="NCBI Taxonomy" id="1194695"/>
    <lineage>
        <taxon>Eukaryota</taxon>
        <taxon>Viridiplantae</taxon>
        <taxon>Streptophyta</taxon>
        <taxon>Embryophyta</taxon>
        <taxon>Tracheophyta</taxon>
        <taxon>Spermatophyta</taxon>
        <taxon>Magnoliopsida</taxon>
        <taxon>eudicotyledons</taxon>
        <taxon>Gunneridae</taxon>
        <taxon>Pentapetalae</taxon>
        <taxon>rosids</taxon>
        <taxon>fabids</taxon>
        <taxon>Cucurbitales</taxon>
        <taxon>Cucurbitaceae</taxon>
        <taxon>Benincaseae</taxon>
        <taxon>Cucumis</taxon>
    </lineage>
</organism>
<accession>A0A5A7UCB8</accession>